<proteinExistence type="inferred from homology"/>
<reference evidence="9" key="1">
    <citation type="journal article" date="2019" name="Int. J. Syst. Evol. Microbiol.">
        <title>The Global Catalogue of Microorganisms (GCM) 10K type strain sequencing project: providing services to taxonomists for standard genome sequencing and annotation.</title>
        <authorList>
            <consortium name="The Broad Institute Genomics Platform"/>
            <consortium name="The Broad Institute Genome Sequencing Center for Infectious Disease"/>
            <person name="Wu L."/>
            <person name="Ma J."/>
        </authorList>
    </citation>
    <scope>NUCLEOTIDE SEQUENCE [LARGE SCALE GENOMIC DNA]</scope>
    <source>
        <strain evidence="9">KCTC 42423</strain>
    </source>
</reference>
<dbReference type="InterPro" id="IPR013210">
    <property type="entry name" value="LRR_N_plant-typ"/>
</dbReference>
<dbReference type="Pfam" id="PF08263">
    <property type="entry name" value="LRRNT_2"/>
    <property type="match status" value="5"/>
</dbReference>
<dbReference type="Pfam" id="PF23598">
    <property type="entry name" value="LRR_14"/>
    <property type="match status" value="2"/>
</dbReference>
<accession>A0ABW5N6M1</accession>
<dbReference type="Gene3D" id="2.60.40.10">
    <property type="entry name" value="Immunoglobulins"/>
    <property type="match status" value="6"/>
</dbReference>
<dbReference type="InterPro" id="IPR013783">
    <property type="entry name" value="Ig-like_fold"/>
</dbReference>
<evidence type="ECO:0000256" key="5">
    <source>
        <dbReference type="ARBA" id="ARBA00023157"/>
    </source>
</evidence>
<dbReference type="InterPro" id="IPR001611">
    <property type="entry name" value="Leu-rich_rpt"/>
</dbReference>
<dbReference type="SUPFAM" id="SSF48726">
    <property type="entry name" value="Immunoglobulin"/>
    <property type="match status" value="5"/>
</dbReference>
<dbReference type="InterPro" id="IPR003591">
    <property type="entry name" value="Leu-rich_rpt_typical-subtyp"/>
</dbReference>
<dbReference type="InterPro" id="IPR051848">
    <property type="entry name" value="PGIP"/>
</dbReference>
<evidence type="ECO:0000256" key="6">
    <source>
        <dbReference type="ARBA" id="ARBA00038043"/>
    </source>
</evidence>
<comment type="caution">
    <text evidence="8">The sequence shown here is derived from an EMBL/GenBank/DDBJ whole genome shotgun (WGS) entry which is preliminary data.</text>
</comment>
<keyword evidence="9" id="KW-1185">Reference proteome</keyword>
<dbReference type="PROSITE" id="PS51450">
    <property type="entry name" value="LRR"/>
    <property type="match status" value="3"/>
</dbReference>
<evidence type="ECO:0000313" key="9">
    <source>
        <dbReference type="Proteomes" id="UP001597459"/>
    </source>
</evidence>
<dbReference type="SMART" id="SM00364">
    <property type="entry name" value="LRR_BAC"/>
    <property type="match status" value="11"/>
</dbReference>
<dbReference type="SUPFAM" id="SSF52058">
    <property type="entry name" value="L domain-like"/>
    <property type="match status" value="6"/>
</dbReference>
<keyword evidence="2" id="KW-0433">Leucine-rich repeat</keyword>
<dbReference type="EMBL" id="JBHULX010000005">
    <property type="protein sequence ID" value="MFD2590816.1"/>
    <property type="molecule type" value="Genomic_DNA"/>
</dbReference>
<keyword evidence="4" id="KW-0677">Repeat</keyword>
<feature type="domain" description="Ig-like" evidence="7">
    <location>
        <begin position="1922"/>
        <end position="2006"/>
    </location>
</feature>
<evidence type="ECO:0000313" key="8">
    <source>
        <dbReference type="EMBL" id="MFD2590816.1"/>
    </source>
</evidence>
<organism evidence="8 9">
    <name type="scientific">Aquimarina hainanensis</name>
    <dbReference type="NCBI Taxonomy" id="1578017"/>
    <lineage>
        <taxon>Bacteria</taxon>
        <taxon>Pseudomonadati</taxon>
        <taxon>Bacteroidota</taxon>
        <taxon>Flavobacteriia</taxon>
        <taxon>Flavobacteriales</taxon>
        <taxon>Flavobacteriaceae</taxon>
        <taxon>Aquimarina</taxon>
    </lineage>
</organism>
<dbReference type="Pfam" id="PF13855">
    <property type="entry name" value="LRR_8"/>
    <property type="match status" value="4"/>
</dbReference>
<evidence type="ECO:0000256" key="2">
    <source>
        <dbReference type="ARBA" id="ARBA00022614"/>
    </source>
</evidence>
<comment type="similarity">
    <text evidence="6">Belongs to the polygalacturonase-inhibiting protein family.</text>
</comment>
<dbReference type="InterPro" id="IPR007110">
    <property type="entry name" value="Ig-like_dom"/>
</dbReference>
<comment type="subcellular location">
    <subcellularLocation>
        <location evidence="1">Cell envelope</location>
    </subcellularLocation>
</comment>
<gene>
    <name evidence="8" type="ORF">ACFSTE_08220</name>
</gene>
<dbReference type="Pfam" id="PF00560">
    <property type="entry name" value="LRR_1"/>
    <property type="match status" value="12"/>
</dbReference>
<sequence>MKNLKYIIPSKHIKYVLVLLLLIVNSSTLIAQVSPEERQALIDFYTSTNGANWKNTVANNKPWLINDPTSLVSSWYGVTVSNNRVTKLSLSKNNVTGTLPNSIGNLSNLTQLILSSNEIGGTLPTTLEQMTGLRGIHISNNNFSGTLPVVSLKKIPNLSHLYFDRNNFTGNIPTELGQLSNLLYINLGNNQFTGGIPVELTQLSKLSSLYLSNNQLTGNIPTEIGQLTNLGNLGLSGNQLTGVIPESIGSLTKLGRVSLDNNLLTGSIPTTISQLVNVRQVNFSSNQLSGVLPSALGQLTALENLFLNDNQLTGSIPAAIGQLTRLKFLGIRNNQLSGSIPVELGQLSNIENIHLHKNQLTGSIPESFGQLVKLKALYLYTNNLSGKIPTSITTLPSLTNLGISGNKYVFSDFETDFLTIKTNIASFTYNQQKKADIEETLNVVPGGSIILSSNAFTSPNNTYQWYKGNRAIAGATSKEYTITNAKDTDAGIYKLLVRNTVIDKLFIYRNDITLTVTAQDACGVSAIEKQALLDFYTSTGGASWTNSTTGNRPWSSNTPVCDWFGVTVENGKVTKLSLVNNKLKGPIPASFGDLTNLTFVNLAINQLSGELPVSVGNLTNVHTFTVERNAITGTIPVSIGDMVSLRSLNLGSNQLSGTIPPDLQKLTNLTILSLFRNSLTGSIPAELGNLINLEALNLFSNQLTGTIPASIGGLLKLKKLMLYINRLEGPLPPELGNMQVLEELHLERNVITGAIPIELGNISSLQYANLGNNNLSGSIPKELGNLLNLKGLYLFWNQLEGVLPAEIGNLINLEVLSLTRNRLSGSIPVSIGQLPRLKNVGMGINKFSGNIPSGFSTLASSKILTSFSFENNDFIFSNFEQEFPAYQSNLTTFSFQPQAKVDLTETQSVIVNNTIVLTSQELTSTNNSYQWYKDGVLIPGATSKELVIANAKETDAGVYHFTATNTIITGLTLTRNPITLTVNPVGSCVVSEAEKQALIDLYNTTNGTNWTHRTNWLTNAPVCDWYGVTVTNGKVTELTLISNNLVGEIPSSIRGLTHLVKLDLGTNQLTGTIPSTINQLRNLEFLSFNQNDLYGEIPTSIADINTLRSLYLGHNKLTGTIPDLIAQLKELRYLHLQGNKLTGTIPAVLSTLSNLTDLNLYSNELTGVIPSELGQLNNLKTLHLDNNQLTGEIPVSFGGLSSLVDLNLYNNILTGSIPAELGQLSALQSLYVYNNQLSGDIPAELGQLVQLKALDIHGNQLSGKLPESFMQLSSLESLWVHDNQFSGTVPAAITTLPNLRLFNMSGNQFVFSDIESEFTAYTLMLGSGFVYIPQAKVDEEETLPVIAGEKIVLGTQELNSINNQYQWYKNNVAIPGATNATLEIAAVSSGDAGIYHFTATNTIVHDLILERHPIEVTISSDPCSVSAREKQALIDFYNLTGGNAWTNTTNWLTDTPVCNWYGVTVEKGKVTGVNLAVNNLTGNIPDVISNLTYLRQLDISGNQLTGELPVTLRKLIYIEQLLLNTNALTGNLFPEIGQLTKLKTLQVANNQLTGEIPLTFNQLIGIEIIDLSNNMLSGGIPSGMNQLLGLQNIDISGNQYIFSGLEPEFVALQAQLGAGFIYAPQAKVDEASTRSVAIGETITLTTNTLTSIHNSYQWYKDDIIIAGATTKEYVIPTATASDAGLYHFTATNSVVTGLTLTRYPIQVEVGTSSCEISAEERQALIDFYQATNGANWANTIANDKPWKINDPTSKVCDWYGVTVRNGRVSGIRLENNQVIGTFPPSIFKLKALEEIWLMSNQLSGILPDEIINLRELQVLNLNNNNLEGDIVADIGTLPNLKRLFLSNNNFTGNIPSTLGQLTNLEILGLDSNQLSGILPAGLEQLVNLTGVTIFDNQFIFSGIEPEFDRLKTKLGTGFIYAPQAKVDDVVSKTAVTGIRLILTSDVLSSPNNTYQWYKDNVAIPGATAKELVINSVSASDAGVYHFEATNTVVTGLTLLRNPITISVEPADSCGVSPEEKQALIDFYQATNGVNWTNRTHWLSPTVPVCDWYGVTVINGKIIELSLPKNNVSRTIPAAISGLQYLTRLRLDDNKLSGNIPTAIGELSNLQEIQFSWNHLTGEIPSVLGGLMNLRVLEAMGNQLTGEIPSALGTLTNLERLSLYRNLLRGTIPVELGNLSKLKYLSLSDNQLSGSIPVTLGNLMQLRELSLFRNQLSETIPTQLGQLSNLQHLYLNHNQLSGSIPDTFRNLTNLQFLWLSDNQLSHTIPGTLGSLRKLQDFKANNNLLSGIIPQELGNVISLKYLELANNQLSGPIPSSFGSLTHLQQLYLSNNQLSGRVPPALSQLASLKHLMIDSNKFVFWNVEPEFTAYQTKLTSFLYIPQAKVDKREYHSIYVGKDITFSSEALISANNSYQWYKNGVAIAGATNKDLIITNATAADAGDYYFTATNSIVTDLILTRHTITLAVIVPNWDTVQSFCSSEKTPTVSDLVSPIVNTPVVSWYTTQTGGVALPGTTLLDPVVYWAEGNTANPRVGVKVNLNEGAPGNEETEGYQEFSIISNSKIKDLQITGTSITWYSTPTAGTPLDVNALLEDGKSYYAQQGTASCRFEVVVAIKVQDPEGDGWQYFCKSVNATVADLSARYTLLPNHTLLWYKGATGAETYALTEGLTDGGIYYAVQRDPLQNESARRKVVVSIFDVPPPVVTNTRQTFYTNETATVSDLIAVGNNIIWYDAAFGGTAYNPTEHLVHGQTYYAAQTTINCNPEDIGCCVSSFREAVTVSILDEVPPSLIGCERFRPQPGAHYVISAWVREDGLKAIDPVTKNFSEVSDVFVKLLNHLKDKVIEGSHIPQKYIPNPESREFDVLIPFIKNAVDKNLTVYDFTYVKGSQHEDNLGRPIGPVRTIGFKFSLTPGNEQYPQFLYRTPLIRSYADEEHRYPLRHNPTLVLNFTDASVCGTNFCMTSSFKIDGGDLSYNRTNIVDRGIVSSAIVPSITTYTYIPDPAYQVMDYANSLLRLRYRNQDGVDIVPPDNAAIEFMPKGAIVDGWQRITADFTIPVDAVNMQIHLESRIQGNSTEQLNVYFDDIRMHPFEGNMKTFVYDPITQRLKSELDENNYATFYEYDQEGGLIRVKKETERGVFTIQETRSGNIKRNH</sequence>
<keyword evidence="3" id="KW-0732">Signal</keyword>
<dbReference type="InterPro" id="IPR003599">
    <property type="entry name" value="Ig_sub"/>
</dbReference>
<dbReference type="Proteomes" id="UP001597459">
    <property type="component" value="Unassembled WGS sequence"/>
</dbReference>
<dbReference type="SMART" id="SM00365">
    <property type="entry name" value="LRR_SD22"/>
    <property type="match status" value="21"/>
</dbReference>
<dbReference type="SMART" id="SM00408">
    <property type="entry name" value="IGc2"/>
    <property type="match status" value="6"/>
</dbReference>
<evidence type="ECO:0000259" key="7">
    <source>
        <dbReference type="PROSITE" id="PS50835"/>
    </source>
</evidence>
<dbReference type="Gene3D" id="3.80.10.10">
    <property type="entry name" value="Ribonuclease Inhibitor"/>
    <property type="match status" value="16"/>
</dbReference>
<dbReference type="PANTHER" id="PTHR48059:SF30">
    <property type="entry name" value="OS06G0587000 PROTEIN"/>
    <property type="match status" value="1"/>
</dbReference>
<dbReference type="SMART" id="SM00409">
    <property type="entry name" value="IG"/>
    <property type="match status" value="6"/>
</dbReference>
<dbReference type="PROSITE" id="PS50835">
    <property type="entry name" value="IG_LIKE"/>
    <property type="match status" value="1"/>
</dbReference>
<keyword evidence="5" id="KW-1015">Disulfide bond</keyword>
<name>A0ABW5N6M1_9FLAO</name>
<protein>
    <submittedName>
        <fullName evidence="8">Leucine-rich repeat domain-containing protein</fullName>
    </submittedName>
</protein>
<evidence type="ECO:0000256" key="3">
    <source>
        <dbReference type="ARBA" id="ARBA00022729"/>
    </source>
</evidence>
<dbReference type="PANTHER" id="PTHR48059">
    <property type="entry name" value="POLYGALACTURONASE INHIBITOR 1"/>
    <property type="match status" value="1"/>
</dbReference>
<dbReference type="SMART" id="SM00369">
    <property type="entry name" value="LRR_TYP"/>
    <property type="match status" value="33"/>
</dbReference>
<dbReference type="RefSeq" id="WP_378258441.1">
    <property type="nucleotide sequence ID" value="NZ_JBHSJV010000001.1"/>
</dbReference>
<evidence type="ECO:0000256" key="1">
    <source>
        <dbReference type="ARBA" id="ARBA00004196"/>
    </source>
</evidence>
<dbReference type="InterPro" id="IPR055414">
    <property type="entry name" value="LRR_R13L4/SHOC2-like"/>
</dbReference>
<dbReference type="InterPro" id="IPR036179">
    <property type="entry name" value="Ig-like_dom_sf"/>
</dbReference>
<dbReference type="InterPro" id="IPR003598">
    <property type="entry name" value="Ig_sub2"/>
</dbReference>
<evidence type="ECO:0000256" key="4">
    <source>
        <dbReference type="ARBA" id="ARBA00022737"/>
    </source>
</evidence>
<dbReference type="InterPro" id="IPR032675">
    <property type="entry name" value="LRR_dom_sf"/>
</dbReference>